<keyword evidence="7" id="KW-1015">Disulfide bond</keyword>
<comment type="similarity">
    <text evidence="3 9">Belongs to the AB hydrolase superfamily. Lipase family.</text>
</comment>
<dbReference type="PRINTS" id="PR00821">
    <property type="entry name" value="TAGLIPASE"/>
</dbReference>
<evidence type="ECO:0000256" key="4">
    <source>
        <dbReference type="ARBA" id="ARBA00013179"/>
    </source>
</evidence>
<dbReference type="Pfam" id="PF00057">
    <property type="entry name" value="Ldl_recept_a"/>
    <property type="match status" value="1"/>
</dbReference>
<evidence type="ECO:0000256" key="5">
    <source>
        <dbReference type="ARBA" id="ARBA00022525"/>
    </source>
</evidence>
<evidence type="ECO:0000256" key="10">
    <source>
        <dbReference type="SAM" id="Phobius"/>
    </source>
</evidence>
<accession>A0A6I9WJ65</accession>
<reference evidence="13" key="1">
    <citation type="submission" date="2025-08" db="UniProtKB">
        <authorList>
            <consortium name="RefSeq"/>
        </authorList>
    </citation>
    <scope>IDENTIFICATION</scope>
</reference>
<dbReference type="InterPro" id="IPR002172">
    <property type="entry name" value="LDrepeatLR_classA_rpt"/>
</dbReference>
<name>A0A6I9WJ65_9HYME</name>
<dbReference type="InterPro" id="IPR036055">
    <property type="entry name" value="LDL_receptor-like_sf"/>
</dbReference>
<dbReference type="PANTHER" id="PTHR11610">
    <property type="entry name" value="LIPASE"/>
    <property type="match status" value="1"/>
</dbReference>
<dbReference type="AlphaFoldDB" id="A0A6I9WJ65"/>
<dbReference type="SMART" id="SM00192">
    <property type="entry name" value="LDLa"/>
    <property type="match status" value="1"/>
</dbReference>
<keyword evidence="10" id="KW-1133">Transmembrane helix</keyword>
<dbReference type="GeneID" id="105429890"/>
<evidence type="ECO:0000313" key="12">
    <source>
        <dbReference type="Proteomes" id="UP000504615"/>
    </source>
</evidence>
<dbReference type="CDD" id="cd00707">
    <property type="entry name" value="Pancreat_lipase_like"/>
    <property type="match status" value="1"/>
</dbReference>
<dbReference type="InterPro" id="IPR029058">
    <property type="entry name" value="AB_hydrolase_fold"/>
</dbReference>
<dbReference type="GO" id="GO:0017171">
    <property type="term" value="F:serine hydrolase activity"/>
    <property type="evidence" value="ECO:0007669"/>
    <property type="project" value="TreeGrafter"/>
</dbReference>
<dbReference type="PROSITE" id="PS50068">
    <property type="entry name" value="LDLRA_2"/>
    <property type="match status" value="1"/>
</dbReference>
<keyword evidence="5" id="KW-0964">Secreted</keyword>
<dbReference type="InterPro" id="IPR033906">
    <property type="entry name" value="Lipase_N"/>
</dbReference>
<dbReference type="KEGG" id="pbar:105429890"/>
<feature type="domain" description="Lipase" evidence="11">
    <location>
        <begin position="395"/>
        <end position="655"/>
    </location>
</feature>
<comment type="catalytic activity">
    <reaction evidence="1">
        <text>a 1,2-diacyl-sn-glycero-3-phosphocholine + H2O = a 2-acyl-sn-glycero-3-phosphocholine + a fatty acid + H(+)</text>
        <dbReference type="Rhea" id="RHEA:18689"/>
        <dbReference type="ChEBI" id="CHEBI:15377"/>
        <dbReference type="ChEBI" id="CHEBI:15378"/>
        <dbReference type="ChEBI" id="CHEBI:28868"/>
        <dbReference type="ChEBI" id="CHEBI:57643"/>
        <dbReference type="ChEBI" id="CHEBI:57875"/>
        <dbReference type="EC" id="3.1.1.32"/>
    </reaction>
</comment>
<dbReference type="Gene3D" id="4.10.400.10">
    <property type="entry name" value="Low-density Lipoprotein Receptor"/>
    <property type="match status" value="1"/>
</dbReference>
<gene>
    <name evidence="13" type="primary">LOC105429890</name>
</gene>
<keyword evidence="10" id="KW-0472">Membrane</keyword>
<proteinExistence type="inferred from homology"/>
<dbReference type="PANTHER" id="PTHR11610:SF151">
    <property type="entry name" value="PHOSPHOLIPASE A1 MEMBER A-LIKE PROTEIN"/>
    <property type="match status" value="1"/>
</dbReference>
<dbReference type="SUPFAM" id="SSF57424">
    <property type="entry name" value="LDL receptor-like module"/>
    <property type="match status" value="1"/>
</dbReference>
<dbReference type="SUPFAM" id="SSF53474">
    <property type="entry name" value="alpha/beta-Hydrolases"/>
    <property type="match status" value="1"/>
</dbReference>
<evidence type="ECO:0000256" key="2">
    <source>
        <dbReference type="ARBA" id="ARBA00004613"/>
    </source>
</evidence>
<evidence type="ECO:0000259" key="11">
    <source>
        <dbReference type="Pfam" id="PF00151"/>
    </source>
</evidence>
<dbReference type="PROSITE" id="PS01209">
    <property type="entry name" value="LDLRA_1"/>
    <property type="match status" value="1"/>
</dbReference>
<dbReference type="GO" id="GO:0008970">
    <property type="term" value="F:phospholipase A1 activity"/>
    <property type="evidence" value="ECO:0007669"/>
    <property type="project" value="UniProtKB-EC"/>
</dbReference>
<keyword evidence="6" id="KW-0378">Hydrolase</keyword>
<protein>
    <recommendedName>
        <fullName evidence="4">phospholipase A1</fullName>
        <ecNumber evidence="4">3.1.1.32</ecNumber>
    </recommendedName>
</protein>
<dbReference type="CDD" id="cd00112">
    <property type="entry name" value="LDLa"/>
    <property type="match status" value="1"/>
</dbReference>
<sequence>MSAMSWGTAAGRRRRVVAATRRGGMRAALLIVALVLGLLSGTAVGEKSKKYQMSDVCKKYFLRDLYRKIDGAVLTSQNERELDCAITFQTHSILQRFMLRFDQLQLDCNDHLYIYDGAHAVGSYKADLSCRNTKQTVGAIYTRTNFVTLKYVTDAWGTNSNGFRLVITAVKDPKHTCKDFRCTQNEFCIETDLLCDGVNHCGDGSDEATSTLCANSEASTILGMQTTWFAIALVFLILSMGGLVTAAVLCFCRQRVPTPRHPHNAHNAQSHPPVSFPWIPSSSRLVHYVSFLCRGVSPATFGQSLYRPVAARQSLGIIRRHIFARYHGQGGASNGSKMTTTNQAGCLPTWRIFTVLLVVCKIIIAANTQPFVVSNTVDDQHGKDFFVGPCLVNTNQTCPDEEVTFFLYTKHNPNEGQQLLVNDTSSNLADTNFVAAMPTKIIVHGYNSDMQLSYLVNIRDEYLKKGSYNLIAVDYHRLAVAPCYPIAVHNVPHVGDCLAQLVDRLRDYGAKDIHVIGFSLGAHVPAFAANVLQPYKLTRITGLDPAMPLFITVNRKEKLDSSDAQFVDVLHTNAFIQGKIEPSGHIDFYMNGGVNQPGCWEHGNPFGCNHHRAAEYFAESINSKVGFWGYPCFNFVTYLLGLCPPRFPAVKMGEDVNRKYRGFYLVKTKANSPYAEGPFTVEDPYQQNLYKSRKML</sequence>
<evidence type="ECO:0000256" key="8">
    <source>
        <dbReference type="PROSITE-ProRule" id="PRU00124"/>
    </source>
</evidence>
<dbReference type="OrthoDB" id="199913at2759"/>
<organism evidence="12 13">
    <name type="scientific">Pogonomyrmex barbatus</name>
    <name type="common">red harvester ant</name>
    <dbReference type="NCBI Taxonomy" id="144034"/>
    <lineage>
        <taxon>Eukaryota</taxon>
        <taxon>Metazoa</taxon>
        <taxon>Ecdysozoa</taxon>
        <taxon>Arthropoda</taxon>
        <taxon>Hexapoda</taxon>
        <taxon>Insecta</taxon>
        <taxon>Pterygota</taxon>
        <taxon>Neoptera</taxon>
        <taxon>Endopterygota</taxon>
        <taxon>Hymenoptera</taxon>
        <taxon>Apocrita</taxon>
        <taxon>Aculeata</taxon>
        <taxon>Formicoidea</taxon>
        <taxon>Formicidae</taxon>
        <taxon>Myrmicinae</taxon>
        <taxon>Pogonomyrmex</taxon>
    </lineage>
</organism>
<dbReference type="InterPro" id="IPR023415">
    <property type="entry name" value="LDLR_class-A_CS"/>
</dbReference>
<keyword evidence="12" id="KW-1185">Reference proteome</keyword>
<dbReference type="EC" id="3.1.1.32" evidence="4"/>
<evidence type="ECO:0000256" key="1">
    <source>
        <dbReference type="ARBA" id="ARBA00000111"/>
    </source>
</evidence>
<dbReference type="Gene3D" id="2.60.120.290">
    <property type="entry name" value="Spermadhesin, CUB domain"/>
    <property type="match status" value="1"/>
</dbReference>
<dbReference type="FunFam" id="3.40.50.1820:FF:000076">
    <property type="entry name" value="phospholipase A1"/>
    <property type="match status" value="1"/>
</dbReference>
<dbReference type="GO" id="GO:0016042">
    <property type="term" value="P:lipid catabolic process"/>
    <property type="evidence" value="ECO:0007669"/>
    <property type="project" value="TreeGrafter"/>
</dbReference>
<evidence type="ECO:0000313" key="13">
    <source>
        <dbReference type="RefSeq" id="XP_011641423.1"/>
    </source>
</evidence>
<dbReference type="InterPro" id="IPR035914">
    <property type="entry name" value="Sperma_CUB_dom_sf"/>
</dbReference>
<dbReference type="GO" id="GO:0005615">
    <property type="term" value="C:extracellular space"/>
    <property type="evidence" value="ECO:0007669"/>
    <property type="project" value="TreeGrafter"/>
</dbReference>
<dbReference type="SUPFAM" id="SSF49854">
    <property type="entry name" value="Spermadhesin, CUB domain"/>
    <property type="match status" value="1"/>
</dbReference>
<dbReference type="InterPro" id="IPR000734">
    <property type="entry name" value="TAG_lipase"/>
</dbReference>
<dbReference type="Proteomes" id="UP000504615">
    <property type="component" value="Unplaced"/>
</dbReference>
<evidence type="ECO:0000256" key="7">
    <source>
        <dbReference type="ARBA" id="ARBA00023157"/>
    </source>
</evidence>
<dbReference type="InterPro" id="IPR013818">
    <property type="entry name" value="Lipase"/>
</dbReference>
<comment type="caution">
    <text evidence="8">Lacks conserved residue(s) required for the propagation of feature annotation.</text>
</comment>
<comment type="subcellular location">
    <subcellularLocation>
        <location evidence="2">Secreted</location>
    </subcellularLocation>
</comment>
<evidence type="ECO:0000256" key="6">
    <source>
        <dbReference type="ARBA" id="ARBA00022801"/>
    </source>
</evidence>
<dbReference type="Gene3D" id="3.40.50.1820">
    <property type="entry name" value="alpha/beta hydrolase"/>
    <property type="match status" value="1"/>
</dbReference>
<evidence type="ECO:0000256" key="9">
    <source>
        <dbReference type="RuleBase" id="RU004262"/>
    </source>
</evidence>
<dbReference type="RefSeq" id="XP_011641423.1">
    <property type="nucleotide sequence ID" value="XM_011643121.2"/>
</dbReference>
<evidence type="ECO:0000256" key="3">
    <source>
        <dbReference type="ARBA" id="ARBA00010701"/>
    </source>
</evidence>
<feature type="transmembrane region" description="Helical" evidence="10">
    <location>
        <begin position="228"/>
        <end position="252"/>
    </location>
</feature>
<dbReference type="Pfam" id="PF00151">
    <property type="entry name" value="Lipase"/>
    <property type="match status" value="1"/>
</dbReference>
<keyword evidence="10" id="KW-0812">Transmembrane</keyword>